<accession>A0A834III9</accession>
<sequence>MGVTIKISMLIFCVWGVWGKPAGYDYSPPQNEATEVEIQKVEVYEVPWIGDQQPQSGYGPPKEDYLPPSSNYGPPTQEYGPPSQEYGPPSQEYGPPSQEYGPPSQEPEPITETPEPTTISPLNDTTEIVANDTETENARLQDAKGITSDGHYYIYHPNGLLQKVIYSTNDDSENMAFSAKLKYKNVDPITGPIYTYDPSTYVFSRLNKK</sequence>
<feature type="compositionally biased region" description="Low complexity" evidence="1">
    <location>
        <begin position="107"/>
        <end position="121"/>
    </location>
</feature>
<evidence type="ECO:0000256" key="2">
    <source>
        <dbReference type="SAM" id="SignalP"/>
    </source>
</evidence>
<gene>
    <name evidence="3" type="ORF">GWI33_006532</name>
</gene>
<feature type="chain" id="PRO_5032935699" evidence="2">
    <location>
        <begin position="20"/>
        <end position="209"/>
    </location>
</feature>
<name>A0A834III9_RHYFE</name>
<comment type="caution">
    <text evidence="3">The sequence shown here is derived from an EMBL/GenBank/DDBJ whole genome shotgun (WGS) entry which is preliminary data.</text>
</comment>
<dbReference type="AlphaFoldDB" id="A0A834III9"/>
<keyword evidence="2" id="KW-0732">Signal</keyword>
<reference evidence="3" key="1">
    <citation type="submission" date="2020-08" db="EMBL/GenBank/DDBJ databases">
        <title>Genome sequencing and assembly of the red palm weevil Rhynchophorus ferrugineus.</title>
        <authorList>
            <person name="Dias G.B."/>
            <person name="Bergman C.M."/>
            <person name="Manee M."/>
        </authorList>
    </citation>
    <scope>NUCLEOTIDE SEQUENCE</scope>
    <source>
        <strain evidence="3">AA-2017</strain>
        <tissue evidence="3">Whole larva</tissue>
    </source>
</reference>
<dbReference type="OrthoDB" id="8197587at2759"/>
<proteinExistence type="predicted"/>
<keyword evidence="4" id="KW-1185">Reference proteome</keyword>
<dbReference type="EMBL" id="JAACXV010000328">
    <property type="protein sequence ID" value="KAF7279966.1"/>
    <property type="molecule type" value="Genomic_DNA"/>
</dbReference>
<feature type="signal peptide" evidence="2">
    <location>
        <begin position="1"/>
        <end position="19"/>
    </location>
</feature>
<evidence type="ECO:0000256" key="1">
    <source>
        <dbReference type="SAM" id="MobiDB-lite"/>
    </source>
</evidence>
<organism evidence="3 4">
    <name type="scientific">Rhynchophorus ferrugineus</name>
    <name type="common">Red palm weevil</name>
    <name type="synonym">Curculio ferrugineus</name>
    <dbReference type="NCBI Taxonomy" id="354439"/>
    <lineage>
        <taxon>Eukaryota</taxon>
        <taxon>Metazoa</taxon>
        <taxon>Ecdysozoa</taxon>
        <taxon>Arthropoda</taxon>
        <taxon>Hexapoda</taxon>
        <taxon>Insecta</taxon>
        <taxon>Pterygota</taxon>
        <taxon>Neoptera</taxon>
        <taxon>Endopterygota</taxon>
        <taxon>Coleoptera</taxon>
        <taxon>Polyphaga</taxon>
        <taxon>Cucujiformia</taxon>
        <taxon>Curculionidae</taxon>
        <taxon>Dryophthorinae</taxon>
        <taxon>Rhynchophorus</taxon>
    </lineage>
</organism>
<dbReference type="Proteomes" id="UP000625711">
    <property type="component" value="Unassembled WGS sequence"/>
</dbReference>
<feature type="region of interest" description="Disordered" evidence="1">
    <location>
        <begin position="50"/>
        <end position="123"/>
    </location>
</feature>
<evidence type="ECO:0000313" key="3">
    <source>
        <dbReference type="EMBL" id="KAF7279966.1"/>
    </source>
</evidence>
<evidence type="ECO:0000313" key="4">
    <source>
        <dbReference type="Proteomes" id="UP000625711"/>
    </source>
</evidence>
<protein>
    <submittedName>
        <fullName evidence="3">Uncharacterized protein</fullName>
    </submittedName>
</protein>